<feature type="compositionally biased region" description="Polar residues" evidence="1">
    <location>
        <begin position="500"/>
        <end position="509"/>
    </location>
</feature>
<feature type="compositionally biased region" description="Basic and acidic residues" evidence="1">
    <location>
        <begin position="170"/>
        <end position="179"/>
    </location>
</feature>
<comment type="caution">
    <text evidence="2">The sequence shown here is derived from an EMBL/GenBank/DDBJ whole genome shotgun (WGS) entry which is preliminary data.</text>
</comment>
<feature type="compositionally biased region" description="Basic and acidic residues" evidence="1">
    <location>
        <begin position="76"/>
        <end position="90"/>
    </location>
</feature>
<evidence type="ECO:0000256" key="1">
    <source>
        <dbReference type="SAM" id="MobiDB-lite"/>
    </source>
</evidence>
<feature type="region of interest" description="Disordered" evidence="1">
    <location>
        <begin position="1"/>
        <end position="22"/>
    </location>
</feature>
<feature type="region of interest" description="Disordered" evidence="1">
    <location>
        <begin position="188"/>
        <end position="207"/>
    </location>
</feature>
<organism evidence="2 3">
    <name type="scientific">Symbiodinium necroappetens</name>
    <dbReference type="NCBI Taxonomy" id="1628268"/>
    <lineage>
        <taxon>Eukaryota</taxon>
        <taxon>Sar</taxon>
        <taxon>Alveolata</taxon>
        <taxon>Dinophyceae</taxon>
        <taxon>Suessiales</taxon>
        <taxon>Symbiodiniaceae</taxon>
        <taxon>Symbiodinium</taxon>
    </lineage>
</organism>
<feature type="region of interest" description="Disordered" evidence="1">
    <location>
        <begin position="64"/>
        <end position="179"/>
    </location>
</feature>
<feature type="compositionally biased region" description="Basic and acidic residues" evidence="1">
    <location>
        <begin position="1"/>
        <end position="16"/>
    </location>
</feature>
<dbReference type="CDD" id="cd00257">
    <property type="entry name" value="beta-trefoil_FSCN-like"/>
    <property type="match status" value="4"/>
</dbReference>
<keyword evidence="3" id="KW-1185">Reference proteome</keyword>
<dbReference type="SUPFAM" id="SSF50405">
    <property type="entry name" value="Actin-crosslinking proteins"/>
    <property type="match status" value="1"/>
</dbReference>
<dbReference type="OrthoDB" id="57822at2759"/>
<dbReference type="Gene3D" id="2.80.10.50">
    <property type="match status" value="4"/>
</dbReference>
<dbReference type="EMBL" id="CAJNJA010008196">
    <property type="protein sequence ID" value="CAE7233910.1"/>
    <property type="molecule type" value="Genomic_DNA"/>
</dbReference>
<accession>A0A812KQ24</accession>
<name>A0A812KQ24_9DINO</name>
<feature type="compositionally biased region" description="Basic residues" evidence="1">
    <location>
        <begin position="92"/>
        <end position="101"/>
    </location>
</feature>
<proteinExistence type="predicted"/>
<evidence type="ECO:0000313" key="3">
    <source>
        <dbReference type="Proteomes" id="UP000601435"/>
    </source>
</evidence>
<dbReference type="InterPro" id="IPR008999">
    <property type="entry name" value="Actin-crosslinking"/>
</dbReference>
<reference evidence="2" key="1">
    <citation type="submission" date="2021-02" db="EMBL/GenBank/DDBJ databases">
        <authorList>
            <person name="Dougan E. K."/>
            <person name="Rhodes N."/>
            <person name="Thang M."/>
            <person name="Chan C."/>
        </authorList>
    </citation>
    <scope>NUCLEOTIDE SEQUENCE</scope>
</reference>
<sequence length="1518" mass="168050">MADFGRLPDPKEKGEQGESAGELGKSLEFLMLKVAQLETLAELQQTELGMQRELIEKLQKKIDPEEAETSLAQKHRSSEESVQEAHDVLKRVIQKHAHQRQHREYHPEAHKQTQPKPAVREEEEAEEVDAGPRALLQKRHKRRSEFGPSELGNELGKAGKSGWDNTGGRAVDEGKKQYDKVDSAVERRVGRHRSYGRRLDPGLQKSQRCGERRKQFVANTAISTVEMAVSILTAGFSDWGASCTNTDPSIGVTGSELYITFGHQRCTDLATGSVVNMLPQQLQNLATGSGVVNMLPQQLRNLATANLVPSADCSNAAPSIGVTGSRLNIDFGHNSCEVTFMGRTVSLEWNLGSTGVDLPGLSILPQQLRDLATVPLSVINAQMTFATGIANCVNADQPLGLIECLGYKIIERVPPLSYLNRMSDILTEVIEVFARIAATVVEKAMKKGPSLVQMAATAKFPAAGEPPVLHHKGTNLVIESHTRQMKKIGGSGPPPEMAAMQTSARQSQAGDDDPDGAITYDMGSSDDVHATKLITQFDSRETDTSSCLAFAPKNRAGDGVSKADWQVGDQNDFLQLEPWAVPCDNAWMKDNWNRWQGYTFYTQPSAIEKCITVTFSLGMQPVVAFVGGLQFEILPAPLFELGTTVCWPNQQPGGVDLSVLRSEVKSAGILLFSRTLRLTKRFGDGTDFVSSNYKGGYSTWRSNAGIAQGETTVPKDQLGRTSLLETNQSHDEEEEEAEEGTETLWRTDSEDLYLASVDYGVNLNTSVNKTFEAFGEEAAMHMGTERVGRDVFKLFSFKNPGLVNFKIEGLMNGNVLEMGIEMAFGPYRSPPRRIPLVDIAHQFSLILSGIPFVSSRSKLKAIAALRDFSMQDVGKARGLPMKPGSVIGLYSPHCRRFLQINGDGKSLGVTGEMKGHGFPDWWTWQRFTVVDAGNGQIALHNAIHNRFVGTGGVSPVRNAHELPSDWGSERFTVVDVGNGEIAFYNEHQNRFLNMAGHGAGFSHHPPHPPKLPTDWRWERFRVVRAERILVPGSTIALHSQLQNRFVKMHGGALEPSSEKGATEMPDSWTWERFTVVDAGHGQYALHNAVHNRFVGVGAASPHRLVDQLPADWGSEKWDVWPAGNGQIVLYNRVHNRMLRMSGDIVDFSGHMDPAQLPDDWTWERFQVVPLKPYLQPGTVVALRCPHHGRYIKPFGNIANPIYQAAQTAKEVAERAAREEAEQAAREAALRGTIGVSPHMDDKNFPDDWTWERFTVVDAGNGQVAIHNSIHNGYLKMHGDRMLVSSPQAPDTFPSNWGSERFTVLPAGGGLFMFHNSAHNRMIRMTGDKVDASDHMNPQDMPANWAWERFQIVPVKPYLQPGTVVALHCAVHNRYVSMNGAALQRSAEMGVNDLPAWWDWARFTVVDAGNGQVAFHNAFHNRFLEMRGATMGSSAPHAVSDLQSWWTWQRFTVVPAGDGQFVFHNTLHNRMMRMSDSTMDSSSKMAPQDLPAHWGWERFRIVQVSEASEIAQKIPTTFD</sequence>
<protein>
    <submittedName>
        <fullName evidence="2">Uncharacterized protein</fullName>
    </submittedName>
</protein>
<evidence type="ECO:0000313" key="2">
    <source>
        <dbReference type="EMBL" id="CAE7233910.1"/>
    </source>
</evidence>
<feature type="compositionally biased region" description="Basic and acidic residues" evidence="1">
    <location>
        <begin position="102"/>
        <end position="111"/>
    </location>
</feature>
<feature type="region of interest" description="Disordered" evidence="1">
    <location>
        <begin position="486"/>
        <end position="513"/>
    </location>
</feature>
<gene>
    <name evidence="2" type="ORF">SNEC2469_LOCUS3794</name>
</gene>
<dbReference type="Proteomes" id="UP000601435">
    <property type="component" value="Unassembled WGS sequence"/>
</dbReference>